<proteinExistence type="predicted"/>
<feature type="non-terminal residue" evidence="1">
    <location>
        <position position="89"/>
    </location>
</feature>
<sequence>MHNHIYKIVVFILFTGVLVGFEPLEAQQDSQYTQYMYNTVTVNPAYAGTRGSLSMTGLYRNQWVGLEGAPETLNFSLNSPIGIQGVGLG</sequence>
<keyword evidence="2" id="KW-1185">Reference proteome</keyword>
<reference evidence="1 2" key="1">
    <citation type="submission" date="2024-09" db="EMBL/GenBank/DDBJ databases">
        <authorList>
            <person name="Sun Q."/>
            <person name="Mori K."/>
        </authorList>
    </citation>
    <scope>NUCLEOTIDE SEQUENCE [LARGE SCALE GENOMIC DNA]</scope>
    <source>
        <strain evidence="1 2">CECT 8300</strain>
    </source>
</reference>
<evidence type="ECO:0000313" key="2">
    <source>
        <dbReference type="Proteomes" id="UP001589590"/>
    </source>
</evidence>
<organism evidence="1 2">
    <name type="scientific">Algibacter miyuki</name>
    <dbReference type="NCBI Taxonomy" id="1306933"/>
    <lineage>
        <taxon>Bacteria</taxon>
        <taxon>Pseudomonadati</taxon>
        <taxon>Bacteroidota</taxon>
        <taxon>Flavobacteriia</taxon>
        <taxon>Flavobacteriales</taxon>
        <taxon>Flavobacteriaceae</taxon>
        <taxon>Algibacter</taxon>
    </lineage>
</organism>
<name>A0ABV5H442_9FLAO</name>
<dbReference type="InterPro" id="IPR019861">
    <property type="entry name" value="PorP/SprF_Bacteroidetes"/>
</dbReference>
<dbReference type="EMBL" id="JBHMFA010000026">
    <property type="protein sequence ID" value="MFB9106682.1"/>
    <property type="molecule type" value="Genomic_DNA"/>
</dbReference>
<accession>A0ABV5H442</accession>
<dbReference type="Proteomes" id="UP001589590">
    <property type="component" value="Unassembled WGS sequence"/>
</dbReference>
<comment type="caution">
    <text evidence="1">The sequence shown here is derived from an EMBL/GenBank/DDBJ whole genome shotgun (WGS) entry which is preliminary data.</text>
</comment>
<protein>
    <submittedName>
        <fullName evidence="1">Type IX secretion system membrane protein PorP/SprF</fullName>
    </submittedName>
</protein>
<evidence type="ECO:0000313" key="1">
    <source>
        <dbReference type="EMBL" id="MFB9106682.1"/>
    </source>
</evidence>
<dbReference type="Pfam" id="PF11751">
    <property type="entry name" value="PorP_SprF"/>
    <property type="match status" value="1"/>
</dbReference>
<gene>
    <name evidence="1" type="ORF">ACFFU1_17370</name>
</gene>
<dbReference type="RefSeq" id="WP_377879689.1">
    <property type="nucleotide sequence ID" value="NZ_JBHMFA010000026.1"/>
</dbReference>